<evidence type="ECO:0000256" key="2">
    <source>
        <dbReference type="ARBA" id="ARBA00007665"/>
    </source>
</evidence>
<accession>A0AAN9WDH1</accession>
<dbReference type="Gene3D" id="3.10.110.10">
    <property type="entry name" value="Ubiquitin Conjugating Enzyme"/>
    <property type="match status" value="1"/>
</dbReference>
<keyword evidence="9" id="KW-1185">Reference proteome</keyword>
<reference evidence="8 9" key="1">
    <citation type="submission" date="2024-03" db="EMBL/GenBank/DDBJ databases">
        <title>The genome assembly and annotation of the cricket Gryllus longicercus Weissman &amp; Gray.</title>
        <authorList>
            <person name="Szrajer S."/>
            <person name="Gray D."/>
            <person name="Ylla G."/>
        </authorList>
    </citation>
    <scope>NUCLEOTIDE SEQUENCE [LARGE SCALE GENOMIC DNA]</scope>
    <source>
        <strain evidence="8">DAG 2021-001</strain>
        <tissue evidence="8">Whole body minus gut</tissue>
    </source>
</reference>
<dbReference type="Pfam" id="PF01205">
    <property type="entry name" value="Impact_N"/>
    <property type="match status" value="1"/>
</dbReference>
<dbReference type="Proteomes" id="UP001378592">
    <property type="component" value="Unassembled WGS sequence"/>
</dbReference>
<evidence type="ECO:0000256" key="5">
    <source>
        <dbReference type="ARBA" id="ARBA00022845"/>
    </source>
</evidence>
<evidence type="ECO:0000313" key="9">
    <source>
        <dbReference type="Proteomes" id="UP001378592"/>
    </source>
</evidence>
<comment type="subcellular location">
    <subcellularLocation>
        <location evidence="1">Cytoplasm</location>
    </subcellularLocation>
</comment>
<dbReference type="InterPro" id="IPR006575">
    <property type="entry name" value="RWD_dom"/>
</dbReference>
<dbReference type="InterPro" id="IPR020568">
    <property type="entry name" value="Ribosomal_Su5_D2-typ_SF"/>
</dbReference>
<comment type="similarity">
    <text evidence="2">Belongs to the IMPACT family.</text>
</comment>
<dbReference type="PROSITE" id="PS00910">
    <property type="entry name" value="UPF0029"/>
    <property type="match status" value="1"/>
</dbReference>
<dbReference type="EMBL" id="JAZDUA010000007">
    <property type="protein sequence ID" value="KAK7873947.1"/>
    <property type="molecule type" value="Genomic_DNA"/>
</dbReference>
<keyword evidence="5" id="KW-0810">Translation regulation</keyword>
<organism evidence="8 9">
    <name type="scientific">Gryllus longicercus</name>
    <dbReference type="NCBI Taxonomy" id="2509291"/>
    <lineage>
        <taxon>Eukaryota</taxon>
        <taxon>Metazoa</taxon>
        <taxon>Ecdysozoa</taxon>
        <taxon>Arthropoda</taxon>
        <taxon>Hexapoda</taxon>
        <taxon>Insecta</taxon>
        <taxon>Pterygota</taxon>
        <taxon>Neoptera</taxon>
        <taxon>Polyneoptera</taxon>
        <taxon>Orthoptera</taxon>
        <taxon>Ensifera</taxon>
        <taxon>Gryllidea</taxon>
        <taxon>Grylloidea</taxon>
        <taxon>Gryllidae</taxon>
        <taxon>Gryllinae</taxon>
        <taxon>Gryllus</taxon>
    </lineage>
</organism>
<evidence type="ECO:0000259" key="7">
    <source>
        <dbReference type="PROSITE" id="PS50908"/>
    </source>
</evidence>
<dbReference type="SMART" id="SM00591">
    <property type="entry name" value="RWD"/>
    <property type="match status" value="1"/>
</dbReference>
<evidence type="ECO:0000313" key="8">
    <source>
        <dbReference type="EMBL" id="KAK7873947.1"/>
    </source>
</evidence>
<dbReference type="Gene3D" id="3.30.230.30">
    <property type="entry name" value="Impact, N-terminal domain"/>
    <property type="match status" value="1"/>
</dbReference>
<evidence type="ECO:0000256" key="6">
    <source>
        <dbReference type="ARBA" id="ARBA00023016"/>
    </source>
</evidence>
<dbReference type="GO" id="GO:0006446">
    <property type="term" value="P:regulation of translational initiation"/>
    <property type="evidence" value="ECO:0007669"/>
    <property type="project" value="TreeGrafter"/>
</dbReference>
<dbReference type="Pfam" id="PF05773">
    <property type="entry name" value="RWD"/>
    <property type="match status" value="1"/>
</dbReference>
<dbReference type="InterPro" id="IPR036956">
    <property type="entry name" value="Impact_N_sf"/>
</dbReference>
<proteinExistence type="inferred from homology"/>
<dbReference type="InterPro" id="IPR020569">
    <property type="entry name" value="UPF0029_Impact_CS"/>
</dbReference>
<keyword evidence="6" id="KW-0346">Stress response</keyword>
<evidence type="ECO:0000256" key="3">
    <source>
        <dbReference type="ARBA" id="ARBA00022490"/>
    </source>
</evidence>
<protein>
    <recommendedName>
        <fullName evidence="7">RWD domain-containing protein</fullName>
    </recommendedName>
</protein>
<dbReference type="SUPFAM" id="SSF54211">
    <property type="entry name" value="Ribosomal protein S5 domain 2-like"/>
    <property type="match status" value="1"/>
</dbReference>
<comment type="caution">
    <text evidence="8">The sequence shown here is derived from an EMBL/GenBank/DDBJ whole genome shotgun (WGS) entry which is preliminary data.</text>
</comment>
<dbReference type="AlphaFoldDB" id="A0AAN9WDH1"/>
<evidence type="ECO:0000256" key="1">
    <source>
        <dbReference type="ARBA" id="ARBA00004496"/>
    </source>
</evidence>
<keyword evidence="4" id="KW-0678">Repressor</keyword>
<dbReference type="GO" id="GO:0005737">
    <property type="term" value="C:cytoplasm"/>
    <property type="evidence" value="ECO:0007669"/>
    <property type="project" value="UniProtKB-SubCell"/>
</dbReference>
<dbReference type="GO" id="GO:0140469">
    <property type="term" value="P:GCN2-mediated signaling"/>
    <property type="evidence" value="ECO:0007669"/>
    <property type="project" value="TreeGrafter"/>
</dbReference>
<dbReference type="PANTHER" id="PTHR16301">
    <property type="entry name" value="IMPACT-RELATED"/>
    <property type="match status" value="1"/>
</dbReference>
<sequence length="265" mass="30271">MSDNLTRQVEEIEALSSIYGDEWRTEDETHRSYSILIKEGPMSVTMYVKLPPDYPSESPPVFQLSAPELTHSTKQQINTELNNVYIDNIGETIIYSWVEKIREILQDACAKAKQAVKEKIVIQHEEEYCASALTNVDIPDITHGEPITDRKSVFQGHAIYVERVEQVKKALEVLCSNRKIANATHNIYAYRIFKPDTKSYIQDCEDDGETQAGGRLLHLLQILNVKNVLVVVSRWYGGVHLGPDRFRHINNAARQVLCDANFIKR</sequence>
<dbReference type="InterPro" id="IPR001498">
    <property type="entry name" value="Impact_N"/>
</dbReference>
<keyword evidence="3" id="KW-0963">Cytoplasm</keyword>
<dbReference type="PANTHER" id="PTHR16301:SF25">
    <property type="entry name" value="PROTEIN IMPACT"/>
    <property type="match status" value="1"/>
</dbReference>
<dbReference type="InterPro" id="IPR016135">
    <property type="entry name" value="UBQ-conjugating_enzyme/RWD"/>
</dbReference>
<name>A0AAN9WDH1_9ORTH</name>
<feature type="domain" description="RWD" evidence="7">
    <location>
        <begin position="10"/>
        <end position="108"/>
    </location>
</feature>
<dbReference type="CDD" id="cd23821">
    <property type="entry name" value="RWD_IMPACT"/>
    <property type="match status" value="1"/>
</dbReference>
<dbReference type="SUPFAM" id="SSF54495">
    <property type="entry name" value="UBC-like"/>
    <property type="match status" value="1"/>
</dbReference>
<gene>
    <name evidence="8" type="ORF">R5R35_012957</name>
</gene>
<evidence type="ECO:0000256" key="4">
    <source>
        <dbReference type="ARBA" id="ARBA00022491"/>
    </source>
</evidence>
<dbReference type="InterPro" id="IPR023582">
    <property type="entry name" value="Impact"/>
</dbReference>
<dbReference type="PROSITE" id="PS50908">
    <property type="entry name" value="RWD"/>
    <property type="match status" value="1"/>
</dbReference>